<comment type="caution">
    <text evidence="3">The sequence shown here is derived from an EMBL/GenBank/DDBJ whole genome shotgun (WGS) entry which is preliminary data.</text>
</comment>
<evidence type="ECO:0000256" key="2">
    <source>
        <dbReference type="SAM" id="Phobius"/>
    </source>
</evidence>
<organism evidence="3 4">
    <name type="scientific">Sphaerisporangium krabiense</name>
    <dbReference type="NCBI Taxonomy" id="763782"/>
    <lineage>
        <taxon>Bacteria</taxon>
        <taxon>Bacillati</taxon>
        <taxon>Actinomycetota</taxon>
        <taxon>Actinomycetes</taxon>
        <taxon>Streptosporangiales</taxon>
        <taxon>Streptosporangiaceae</taxon>
        <taxon>Sphaerisporangium</taxon>
    </lineage>
</organism>
<feature type="region of interest" description="Disordered" evidence="1">
    <location>
        <begin position="66"/>
        <end position="101"/>
    </location>
</feature>
<evidence type="ECO:0000256" key="1">
    <source>
        <dbReference type="SAM" id="MobiDB-lite"/>
    </source>
</evidence>
<dbReference type="Proteomes" id="UP000588112">
    <property type="component" value="Unassembled WGS sequence"/>
</dbReference>
<dbReference type="AlphaFoldDB" id="A0A7W8ZAP1"/>
<feature type="region of interest" description="Disordered" evidence="1">
    <location>
        <begin position="381"/>
        <end position="418"/>
    </location>
</feature>
<dbReference type="EMBL" id="JACHBR010000002">
    <property type="protein sequence ID" value="MBB5630514.1"/>
    <property type="molecule type" value="Genomic_DNA"/>
</dbReference>
<evidence type="ECO:0000313" key="3">
    <source>
        <dbReference type="EMBL" id="MBB5630514.1"/>
    </source>
</evidence>
<keyword evidence="4" id="KW-1185">Reference proteome</keyword>
<feature type="compositionally biased region" description="Low complexity" evidence="1">
    <location>
        <begin position="67"/>
        <end position="79"/>
    </location>
</feature>
<sequence length="418" mass="43925">MIEDDLREALRARAATYPADPRAWDGVQRRLTRARRRSWATLAAVPLAAGAVLGGASLVVMNAGGQTTTATTSPTTSPSGDDAYETETATRPPIGATLTLDDPAVNRPMRLWFAARRDGAPGVELCVATQTPRGGSSAGCQSGDDLAGHPGERARLAGQTGHGWPLPERRTAYGTAVDGVTGVAAVRADGARIEGRVHRLPGAPLAIWTVTYPYGATADRYEFSGAGGEIVQTLQAGPDVPEPVGASDARPVGAALRLPAGPVARMYDDGSLVWRLGDRIVGADFAGNMAVSPPDGHLSDGVTTVPVASHFAAGQWFGYARAGTARVELTLPRRRTIHAATVSDPWQQDVVLFATPVEPGEDVNLSGYRIRGLDRTGKELWHHDEPAHPPLWLSSPIPGTEPTRSGPRPAPSGPDRTP</sequence>
<gene>
    <name evidence="3" type="ORF">BJ981_006278</name>
</gene>
<name>A0A7W8ZAP1_9ACTN</name>
<keyword evidence="2" id="KW-1133">Transmembrane helix</keyword>
<keyword evidence="2" id="KW-0472">Membrane</keyword>
<accession>A0A7W8ZAP1</accession>
<evidence type="ECO:0000313" key="4">
    <source>
        <dbReference type="Proteomes" id="UP000588112"/>
    </source>
</evidence>
<protein>
    <submittedName>
        <fullName evidence="3">Uncharacterized protein</fullName>
    </submittedName>
</protein>
<dbReference type="RefSeq" id="WP_184616955.1">
    <property type="nucleotide sequence ID" value="NZ_BOOS01000020.1"/>
</dbReference>
<feature type="transmembrane region" description="Helical" evidence="2">
    <location>
        <begin position="39"/>
        <end position="61"/>
    </location>
</feature>
<keyword evidence="2" id="KW-0812">Transmembrane</keyword>
<reference evidence="3 4" key="1">
    <citation type="submission" date="2020-08" db="EMBL/GenBank/DDBJ databases">
        <title>Sequencing the genomes of 1000 actinobacteria strains.</title>
        <authorList>
            <person name="Klenk H.-P."/>
        </authorList>
    </citation>
    <scope>NUCLEOTIDE SEQUENCE [LARGE SCALE GENOMIC DNA]</scope>
    <source>
        <strain evidence="3 4">DSM 45790</strain>
    </source>
</reference>
<proteinExistence type="predicted"/>